<feature type="binding site" evidence="6">
    <location>
        <begin position="94"/>
        <end position="95"/>
    </location>
    <ligand>
        <name>substrate</name>
    </ligand>
</feature>
<dbReference type="PIRSF" id="PIRSF500176">
    <property type="entry name" value="L_ASNase"/>
    <property type="match status" value="1"/>
</dbReference>
<dbReference type="Gene3D" id="3.40.50.1170">
    <property type="entry name" value="L-asparaginase, N-terminal domain"/>
    <property type="match status" value="1"/>
</dbReference>
<keyword evidence="12" id="KW-1185">Reference proteome</keyword>
<evidence type="ECO:0000259" key="10">
    <source>
        <dbReference type="Pfam" id="PF17763"/>
    </source>
</evidence>
<dbReference type="FunFam" id="3.40.50.1170:FF:000001">
    <property type="entry name" value="L-asparaginase 2"/>
    <property type="match status" value="1"/>
</dbReference>
<evidence type="ECO:0000256" key="2">
    <source>
        <dbReference type="ARBA" id="ARBA00012920"/>
    </source>
</evidence>
<accession>A0A2T3FQE8</accession>
<dbReference type="PROSITE" id="PS51732">
    <property type="entry name" value="ASN_GLN_ASE_3"/>
    <property type="match status" value="1"/>
</dbReference>
<feature type="domain" description="Asparaginase/glutaminase C-terminal" evidence="10">
    <location>
        <begin position="214"/>
        <end position="331"/>
    </location>
</feature>
<dbReference type="InterPro" id="IPR027474">
    <property type="entry name" value="L-asparaginase_N"/>
</dbReference>
<dbReference type="EMBL" id="PYLO01000002">
    <property type="protein sequence ID" value="PST37473.1"/>
    <property type="molecule type" value="Genomic_DNA"/>
</dbReference>
<dbReference type="GO" id="GO:0004067">
    <property type="term" value="F:asparaginase activity"/>
    <property type="evidence" value="ECO:0007669"/>
    <property type="project" value="UniProtKB-UniRule"/>
</dbReference>
<dbReference type="PRINTS" id="PR00139">
    <property type="entry name" value="ASNGLNASE"/>
</dbReference>
<dbReference type="Pfam" id="PF17763">
    <property type="entry name" value="Asparaginase_C"/>
    <property type="match status" value="1"/>
</dbReference>
<dbReference type="Gene3D" id="3.40.50.40">
    <property type="match status" value="1"/>
</dbReference>
<reference evidence="11 12" key="1">
    <citation type="submission" date="2018-03" db="EMBL/GenBank/DDBJ databases">
        <title>Lachnoclostridium SNUG30386 gen.nov., sp.nov., isolated from human faeces.</title>
        <authorList>
            <person name="Seo B."/>
            <person name="Jeon K."/>
            <person name="Ko G."/>
        </authorList>
    </citation>
    <scope>NUCLEOTIDE SEQUENCE [LARGE SCALE GENOMIC DNA]</scope>
    <source>
        <strain evidence="11 12">SNUG30386</strain>
    </source>
</reference>
<evidence type="ECO:0000256" key="6">
    <source>
        <dbReference type="PIRSR" id="PIRSR001220-2"/>
    </source>
</evidence>
<dbReference type="PROSITE" id="PS00917">
    <property type="entry name" value="ASN_GLN_ASE_2"/>
    <property type="match status" value="1"/>
</dbReference>
<name>A0A2T3FQE8_9CLOT</name>
<feature type="binding site" evidence="6">
    <location>
        <position position="63"/>
    </location>
    <ligand>
        <name>substrate</name>
    </ligand>
</feature>
<evidence type="ECO:0000256" key="5">
    <source>
        <dbReference type="PIRSR" id="PIRSR001220-1"/>
    </source>
</evidence>
<dbReference type="Pfam" id="PF00710">
    <property type="entry name" value="Asparaginase"/>
    <property type="match status" value="1"/>
</dbReference>
<comment type="similarity">
    <text evidence="1">Belongs to the asparaginase 1 family.</text>
</comment>
<evidence type="ECO:0000256" key="4">
    <source>
        <dbReference type="ARBA" id="ARBA00049366"/>
    </source>
</evidence>
<feature type="active site" evidence="7">
    <location>
        <position position="21"/>
    </location>
</feature>
<comment type="caution">
    <text evidence="11">The sequence shown here is derived from an EMBL/GenBank/DDBJ whole genome shotgun (WGS) entry which is preliminary data.</text>
</comment>
<evidence type="ECO:0000256" key="8">
    <source>
        <dbReference type="PROSITE-ProRule" id="PRU10100"/>
    </source>
</evidence>
<dbReference type="InterPro" id="IPR027473">
    <property type="entry name" value="L-asparaginase_C"/>
</dbReference>
<dbReference type="InterPro" id="IPR006034">
    <property type="entry name" value="Asparaginase/glutaminase-like"/>
</dbReference>
<dbReference type="InterPro" id="IPR027475">
    <property type="entry name" value="Asparaginase/glutaminase_AS2"/>
</dbReference>
<dbReference type="PANTHER" id="PTHR11707">
    <property type="entry name" value="L-ASPARAGINASE"/>
    <property type="match status" value="1"/>
</dbReference>
<dbReference type="InterPro" id="IPR020827">
    <property type="entry name" value="Asparaginase/glutaminase_AS1"/>
</dbReference>
<dbReference type="GO" id="GO:0006520">
    <property type="term" value="P:amino acid metabolic process"/>
    <property type="evidence" value="ECO:0007669"/>
    <property type="project" value="InterPro"/>
</dbReference>
<comment type="catalytic activity">
    <reaction evidence="4">
        <text>L-asparagine + H2O = L-aspartate + NH4(+)</text>
        <dbReference type="Rhea" id="RHEA:21016"/>
        <dbReference type="ChEBI" id="CHEBI:15377"/>
        <dbReference type="ChEBI" id="CHEBI:28938"/>
        <dbReference type="ChEBI" id="CHEBI:29991"/>
        <dbReference type="ChEBI" id="CHEBI:58048"/>
        <dbReference type="EC" id="3.5.1.1"/>
    </reaction>
</comment>
<dbReference type="InterPro" id="IPR006033">
    <property type="entry name" value="AsnA_fam"/>
</dbReference>
<dbReference type="InterPro" id="IPR040919">
    <property type="entry name" value="Asparaginase_C"/>
</dbReference>
<keyword evidence="3" id="KW-0378">Hydrolase</keyword>
<evidence type="ECO:0000259" key="9">
    <source>
        <dbReference type="Pfam" id="PF00710"/>
    </source>
</evidence>
<dbReference type="RefSeq" id="WP_107000599.1">
    <property type="nucleotide sequence ID" value="NZ_JAQDZI010000012.1"/>
</dbReference>
<feature type="active site" description="O-isoaspartyl threonine intermediate" evidence="5">
    <location>
        <position position="21"/>
    </location>
</feature>
<dbReference type="InterPro" id="IPR041725">
    <property type="entry name" value="L-asparaginase_I"/>
</dbReference>
<dbReference type="EC" id="3.5.1.1" evidence="2"/>
<dbReference type="InterPro" id="IPR036152">
    <property type="entry name" value="Asp/glu_Ase-like_sf"/>
</dbReference>
<evidence type="ECO:0000256" key="7">
    <source>
        <dbReference type="PROSITE-ProRule" id="PRU10099"/>
    </source>
</evidence>
<organism evidence="11 12">
    <name type="scientific">Clostridium fessum</name>
    <dbReference type="NCBI Taxonomy" id="2126740"/>
    <lineage>
        <taxon>Bacteria</taxon>
        <taxon>Bacillati</taxon>
        <taxon>Bacillota</taxon>
        <taxon>Clostridia</taxon>
        <taxon>Eubacteriales</taxon>
        <taxon>Clostridiaceae</taxon>
        <taxon>Clostridium</taxon>
    </lineage>
</organism>
<dbReference type="NCBIfam" id="TIGR00519">
    <property type="entry name" value="asnASE_I"/>
    <property type="match status" value="1"/>
</dbReference>
<feature type="domain" description="L-asparaginase N-terminal" evidence="9">
    <location>
        <begin position="12"/>
        <end position="195"/>
    </location>
</feature>
<dbReference type="PIRSF" id="PIRSF001220">
    <property type="entry name" value="L-ASNase_gatD"/>
    <property type="match status" value="1"/>
</dbReference>
<evidence type="ECO:0000313" key="12">
    <source>
        <dbReference type="Proteomes" id="UP000241048"/>
    </source>
</evidence>
<dbReference type="PROSITE" id="PS00144">
    <property type="entry name" value="ASN_GLN_ASE_1"/>
    <property type="match status" value="1"/>
</dbReference>
<gene>
    <name evidence="11" type="ORF">C7U56_06055</name>
</gene>
<dbReference type="Proteomes" id="UP000241048">
    <property type="component" value="Unassembled WGS sequence"/>
</dbReference>
<dbReference type="CDD" id="cd08963">
    <property type="entry name" value="L-asparaginase_I"/>
    <property type="match status" value="1"/>
</dbReference>
<dbReference type="InterPro" id="IPR037152">
    <property type="entry name" value="L-asparaginase_N_sf"/>
</dbReference>
<evidence type="ECO:0000256" key="1">
    <source>
        <dbReference type="ARBA" id="ARBA00010518"/>
    </source>
</evidence>
<dbReference type="SUPFAM" id="SSF53774">
    <property type="entry name" value="Glutaminase/Asparaginase"/>
    <property type="match status" value="1"/>
</dbReference>
<evidence type="ECO:0000313" key="11">
    <source>
        <dbReference type="EMBL" id="PST37473.1"/>
    </source>
</evidence>
<evidence type="ECO:0000256" key="3">
    <source>
        <dbReference type="ARBA" id="ARBA00022801"/>
    </source>
</evidence>
<proteinExistence type="inferred from homology"/>
<dbReference type="SFLD" id="SFLDS00057">
    <property type="entry name" value="Glutaminase/Asparaginase"/>
    <property type="match status" value="1"/>
</dbReference>
<dbReference type="PROSITE" id="PS51257">
    <property type="entry name" value="PROKAR_LIPOPROTEIN"/>
    <property type="match status" value="1"/>
</dbReference>
<protein>
    <recommendedName>
        <fullName evidence="2">asparaginase</fullName>
        <ecNumber evidence="2">3.5.1.1</ecNumber>
    </recommendedName>
</protein>
<dbReference type="PANTHER" id="PTHR11707:SF28">
    <property type="entry name" value="60 KDA LYSOPHOSPHOLIPASE"/>
    <property type="match status" value="1"/>
</dbReference>
<dbReference type="SMART" id="SM00870">
    <property type="entry name" value="Asparaginase"/>
    <property type="match status" value="1"/>
</dbReference>
<dbReference type="AlphaFoldDB" id="A0A2T3FQE8"/>
<sequence>MSSLVKDRVLKRILMLGTGGTIACKSSEDGLKPLLTSEELLRYVPDTKEFCKVDSLQVINIDSTNMQPRYWLMIAETIEKHYEDYDGFVVCHGTDTMAYTAAALSYLVQNSRKPIVVTGAQKPIDLEITDARTNLSDSLRFASSDKAYGVTIVFDGKVIAGTRGKKEKTKSYNAFSSINFPYIAAILDGHIIFYLDDKEQMKEPVRFYHSLNSKVGLLKLIPAMDSGVLDYMAEHCDAVILESFGVGGIPTYDSGDFHKSIEDLVRTGKTVVMTTQVTNEGSNMSVYEVGKSIKKEFDLLEAYDMTLEAVVTKLMWILGQTSDPEEIREMFYKTINRDMLFTCAVHD</sequence>
<feature type="active site" evidence="8">
    <location>
        <position position="94"/>
    </location>
</feature>